<feature type="domain" description="Glucosamine inositolphosphorylceramide transferase 1 N-terminal" evidence="1">
    <location>
        <begin position="42"/>
        <end position="236"/>
    </location>
</feature>
<evidence type="ECO:0000259" key="1">
    <source>
        <dbReference type="Pfam" id="PF24793"/>
    </source>
</evidence>
<evidence type="ECO:0000313" key="2">
    <source>
        <dbReference type="EMBL" id="AQS86600.1"/>
    </source>
</evidence>
<evidence type="ECO:0000313" key="3">
    <source>
        <dbReference type="Proteomes" id="UP000188937"/>
    </source>
</evidence>
<gene>
    <name evidence="2" type="ORF">A0U92_16870</name>
</gene>
<dbReference type="AlphaFoldDB" id="A0A1U9KLD0"/>
<reference evidence="2 3" key="1">
    <citation type="submission" date="2016-03" db="EMBL/GenBank/DDBJ databases">
        <title>Acetic acid bacteria sequencing.</title>
        <authorList>
            <person name="Brandt J."/>
            <person name="Jakob F."/>
            <person name="Vogel R.F."/>
        </authorList>
    </citation>
    <scope>NUCLEOTIDE SEQUENCE [LARGE SCALE GENOMIC DNA]</scope>
    <source>
        <strain evidence="2 3">TMW2.1153</strain>
    </source>
</reference>
<organism evidence="2 3">
    <name type="scientific">Acetobacter aceti</name>
    <dbReference type="NCBI Taxonomy" id="435"/>
    <lineage>
        <taxon>Bacteria</taxon>
        <taxon>Pseudomonadati</taxon>
        <taxon>Pseudomonadota</taxon>
        <taxon>Alphaproteobacteria</taxon>
        <taxon>Acetobacterales</taxon>
        <taxon>Acetobacteraceae</taxon>
        <taxon>Acetobacter</taxon>
        <taxon>Acetobacter subgen. Acetobacter</taxon>
    </lineage>
</organism>
<dbReference type="SUPFAM" id="SSF75005">
    <property type="entry name" value="Arabinanase/levansucrase/invertase"/>
    <property type="match status" value="1"/>
</dbReference>
<sequence length="305" mass="34930">MSIFRTDIWRVGVVQAGFSDICVKGSLDPFAIRWLPNPGRYRFLADPFGIWRDDRLHIFAEYYDYRTRKGEIHLLILNRALEIIQQGQVLSEPWHLSYPFIFEADGETWMLPEACRSGKLTLYRARRFPWEWEAVPEFRFPHAAIDASPIFAGGAWWMFYAPSSPHSDRMTALRLARADTLLGKWEDVSTQPLRRGLGSSRMGGTPRLVDGQLILPMQDCTETYGGAIRLLKTGIPHDDSMSFQESFRITAPQDARPFTAGLHTFSAAGDVTLIDAKRILRNAPIRAGIDLRHHIGKWREQGRMR</sequence>
<keyword evidence="3" id="KW-1185">Reference proteome</keyword>
<name>A0A1U9KLD0_ACEAC</name>
<dbReference type="OrthoDB" id="3771157at2"/>
<dbReference type="RefSeq" id="WP_077814545.1">
    <property type="nucleotide sequence ID" value="NZ_CP014692.1"/>
</dbReference>
<proteinExistence type="predicted"/>
<dbReference type="Proteomes" id="UP000188937">
    <property type="component" value="Chromosome"/>
</dbReference>
<dbReference type="Gene3D" id="2.115.10.20">
    <property type="entry name" value="Glycosyl hydrolase domain, family 43"/>
    <property type="match status" value="1"/>
</dbReference>
<dbReference type="InterPro" id="IPR056442">
    <property type="entry name" value="GINT1_N"/>
</dbReference>
<dbReference type="Pfam" id="PF24793">
    <property type="entry name" value="GINT1_N"/>
    <property type="match status" value="1"/>
</dbReference>
<dbReference type="InterPro" id="IPR023296">
    <property type="entry name" value="Glyco_hydro_beta-prop_sf"/>
</dbReference>
<dbReference type="STRING" id="435.A0U92_16870"/>
<dbReference type="EMBL" id="CP014692">
    <property type="protein sequence ID" value="AQS86600.1"/>
    <property type="molecule type" value="Genomic_DNA"/>
</dbReference>
<protein>
    <recommendedName>
        <fullName evidence="1">Glucosamine inositolphosphorylceramide transferase 1 N-terminal domain-containing protein</fullName>
    </recommendedName>
</protein>
<dbReference type="KEGG" id="aace:A0U92_16870"/>
<accession>A0A1U9KLD0</accession>